<reference evidence="1" key="1">
    <citation type="journal article" date="2023" name="IScience">
        <title>Live-bearing cockroach genome reveals convergent evolutionary mechanisms linked to viviparity in insects and beyond.</title>
        <authorList>
            <person name="Fouks B."/>
            <person name="Harrison M.C."/>
            <person name="Mikhailova A.A."/>
            <person name="Marchal E."/>
            <person name="English S."/>
            <person name="Carruthers M."/>
            <person name="Jennings E.C."/>
            <person name="Chiamaka E.L."/>
            <person name="Frigard R.A."/>
            <person name="Pippel M."/>
            <person name="Attardo G.M."/>
            <person name="Benoit J.B."/>
            <person name="Bornberg-Bauer E."/>
            <person name="Tobe S.S."/>
        </authorList>
    </citation>
    <scope>NUCLEOTIDE SEQUENCE</scope>
    <source>
        <strain evidence="1">Stay&amp;Tobe</strain>
    </source>
</reference>
<feature type="non-terminal residue" evidence="1">
    <location>
        <position position="136"/>
    </location>
</feature>
<dbReference type="AlphaFoldDB" id="A0AAD7ZTR3"/>
<dbReference type="EMBL" id="JASPKZ010006852">
    <property type="protein sequence ID" value="KAJ9586689.1"/>
    <property type="molecule type" value="Genomic_DNA"/>
</dbReference>
<gene>
    <name evidence="1" type="ORF">L9F63_019727</name>
</gene>
<name>A0AAD7ZTR3_DIPPU</name>
<feature type="non-terminal residue" evidence="1">
    <location>
        <position position="1"/>
    </location>
</feature>
<proteinExistence type="predicted"/>
<reference evidence="1" key="2">
    <citation type="submission" date="2023-05" db="EMBL/GenBank/DDBJ databases">
        <authorList>
            <person name="Fouks B."/>
        </authorList>
    </citation>
    <scope>NUCLEOTIDE SEQUENCE</scope>
    <source>
        <strain evidence="1">Stay&amp;Tobe</strain>
        <tissue evidence="1">Testes</tissue>
    </source>
</reference>
<evidence type="ECO:0000313" key="2">
    <source>
        <dbReference type="Proteomes" id="UP001233999"/>
    </source>
</evidence>
<keyword evidence="2" id="KW-1185">Reference proteome</keyword>
<sequence>KNLHASHFGLMNSMNHIWVLPDFRSRCHDPSHKLWSCASRSMVAISNNYCKISYPQQCISDPRFIVLKYFFRCLLNRIGSHAPLHWILEFRLRNAGNMIRISLLILNAFFHDNTRLINNKYTKTHSIIGNLLFYII</sequence>
<organism evidence="1 2">
    <name type="scientific">Diploptera punctata</name>
    <name type="common">Pacific beetle cockroach</name>
    <dbReference type="NCBI Taxonomy" id="6984"/>
    <lineage>
        <taxon>Eukaryota</taxon>
        <taxon>Metazoa</taxon>
        <taxon>Ecdysozoa</taxon>
        <taxon>Arthropoda</taxon>
        <taxon>Hexapoda</taxon>
        <taxon>Insecta</taxon>
        <taxon>Pterygota</taxon>
        <taxon>Neoptera</taxon>
        <taxon>Polyneoptera</taxon>
        <taxon>Dictyoptera</taxon>
        <taxon>Blattodea</taxon>
        <taxon>Blaberoidea</taxon>
        <taxon>Blaberidae</taxon>
        <taxon>Diplopterinae</taxon>
        <taxon>Diploptera</taxon>
    </lineage>
</organism>
<comment type="caution">
    <text evidence="1">The sequence shown here is derived from an EMBL/GenBank/DDBJ whole genome shotgun (WGS) entry which is preliminary data.</text>
</comment>
<protein>
    <submittedName>
        <fullName evidence="1">Uncharacterized protein</fullName>
    </submittedName>
</protein>
<evidence type="ECO:0000313" key="1">
    <source>
        <dbReference type="EMBL" id="KAJ9586689.1"/>
    </source>
</evidence>
<dbReference type="Proteomes" id="UP001233999">
    <property type="component" value="Unassembled WGS sequence"/>
</dbReference>
<accession>A0AAD7ZTR3</accession>